<name>A0A0F9LVQ8_9ZZZZ</name>
<protein>
    <submittedName>
        <fullName evidence="1">Uncharacterized protein</fullName>
    </submittedName>
</protein>
<organism evidence="1">
    <name type="scientific">marine sediment metagenome</name>
    <dbReference type="NCBI Taxonomy" id="412755"/>
    <lineage>
        <taxon>unclassified sequences</taxon>
        <taxon>metagenomes</taxon>
        <taxon>ecological metagenomes</taxon>
    </lineage>
</organism>
<reference evidence="1" key="1">
    <citation type="journal article" date="2015" name="Nature">
        <title>Complex archaea that bridge the gap between prokaryotes and eukaryotes.</title>
        <authorList>
            <person name="Spang A."/>
            <person name="Saw J.H."/>
            <person name="Jorgensen S.L."/>
            <person name="Zaremba-Niedzwiedzka K."/>
            <person name="Martijn J."/>
            <person name="Lind A.E."/>
            <person name="van Eijk R."/>
            <person name="Schleper C."/>
            <person name="Guy L."/>
            <person name="Ettema T.J."/>
        </authorList>
    </citation>
    <scope>NUCLEOTIDE SEQUENCE</scope>
</reference>
<dbReference type="EMBL" id="LAZR01005742">
    <property type="protein sequence ID" value="KKM97503.1"/>
    <property type="molecule type" value="Genomic_DNA"/>
</dbReference>
<gene>
    <name evidence="1" type="ORF">LCGC14_1167540</name>
</gene>
<accession>A0A0F9LVQ8</accession>
<comment type="caution">
    <text evidence="1">The sequence shown here is derived from an EMBL/GenBank/DDBJ whole genome shotgun (WGS) entry which is preliminary data.</text>
</comment>
<sequence length="88" mass="10391">MDIYQLVRKVGFARNLVGFHKKIFGSQDYCFDGGEYRLWVWEKTIGNRGWRVYVGNQKGICFEVDERCSYNEAMSMADDYLSNVEEKE</sequence>
<proteinExistence type="predicted"/>
<dbReference type="AlphaFoldDB" id="A0A0F9LVQ8"/>
<evidence type="ECO:0000313" key="1">
    <source>
        <dbReference type="EMBL" id="KKM97503.1"/>
    </source>
</evidence>